<evidence type="ECO:0000313" key="28">
    <source>
        <dbReference type="Proteomes" id="UP001151699"/>
    </source>
</evidence>
<dbReference type="EC" id="3.1.3.16" evidence="6"/>
<dbReference type="PROSITE" id="PS51181">
    <property type="entry name" value="PPASE_TENSIN"/>
    <property type="match status" value="1"/>
</dbReference>
<name>A0A9Q0SAM6_9DIPT</name>
<evidence type="ECO:0000256" key="17">
    <source>
        <dbReference type="ARBA" id="ARBA00043762"/>
    </source>
</evidence>
<dbReference type="InterPro" id="IPR057023">
    <property type="entry name" value="PTP-SAK"/>
</dbReference>
<evidence type="ECO:0000256" key="16">
    <source>
        <dbReference type="ARBA" id="ARBA00043760"/>
    </source>
</evidence>
<comment type="catalytic activity">
    <reaction evidence="19">
        <text>O-phospho-L-seryl-[protein] + H2O = L-seryl-[protein] + phosphate</text>
        <dbReference type="Rhea" id="RHEA:20629"/>
        <dbReference type="Rhea" id="RHEA-COMP:9863"/>
        <dbReference type="Rhea" id="RHEA-COMP:11604"/>
        <dbReference type="ChEBI" id="CHEBI:15377"/>
        <dbReference type="ChEBI" id="CHEBI:29999"/>
        <dbReference type="ChEBI" id="CHEBI:43474"/>
        <dbReference type="ChEBI" id="CHEBI:83421"/>
        <dbReference type="EC" id="3.1.3.16"/>
    </reaction>
    <physiologicalReaction direction="left-to-right" evidence="19">
        <dbReference type="Rhea" id="RHEA:20630"/>
    </physiologicalReaction>
</comment>
<feature type="non-terminal residue" evidence="27">
    <location>
        <position position="399"/>
    </location>
</feature>
<dbReference type="InterPro" id="IPR000387">
    <property type="entry name" value="Tyr_Pase_dom"/>
</dbReference>
<organism evidence="27 28">
    <name type="scientific">Pseudolycoriella hygida</name>
    <dbReference type="NCBI Taxonomy" id="35572"/>
    <lineage>
        <taxon>Eukaryota</taxon>
        <taxon>Metazoa</taxon>
        <taxon>Ecdysozoa</taxon>
        <taxon>Arthropoda</taxon>
        <taxon>Hexapoda</taxon>
        <taxon>Insecta</taxon>
        <taxon>Pterygota</taxon>
        <taxon>Neoptera</taxon>
        <taxon>Endopterygota</taxon>
        <taxon>Diptera</taxon>
        <taxon>Nematocera</taxon>
        <taxon>Sciaroidea</taxon>
        <taxon>Sciaridae</taxon>
        <taxon>Pseudolycoriella</taxon>
    </lineage>
</organism>
<comment type="catalytic activity">
    <reaction evidence="15">
        <text>1D-myo-inositol 1,3,4,5-tetrakisphosphate + H2O = 1D-myo-inositol 1,4,5-trisphosphate + phosphate</text>
        <dbReference type="Rhea" id="RHEA:77155"/>
        <dbReference type="ChEBI" id="CHEBI:15377"/>
        <dbReference type="ChEBI" id="CHEBI:43474"/>
        <dbReference type="ChEBI" id="CHEBI:57895"/>
        <dbReference type="ChEBI" id="CHEBI:203600"/>
    </reaction>
    <physiologicalReaction direction="left-to-right" evidence="15">
        <dbReference type="Rhea" id="RHEA:77156"/>
    </physiologicalReaction>
</comment>
<dbReference type="PROSITE" id="PS00383">
    <property type="entry name" value="TYR_PHOSPHATASE_1"/>
    <property type="match status" value="1"/>
</dbReference>
<dbReference type="GO" id="GO:0005634">
    <property type="term" value="C:nucleus"/>
    <property type="evidence" value="ECO:0007669"/>
    <property type="project" value="TreeGrafter"/>
</dbReference>
<dbReference type="GO" id="GO:0043005">
    <property type="term" value="C:neuron projection"/>
    <property type="evidence" value="ECO:0007669"/>
    <property type="project" value="UniProtKB-SubCell"/>
</dbReference>
<dbReference type="GO" id="GO:0050793">
    <property type="term" value="P:regulation of developmental process"/>
    <property type="evidence" value="ECO:0007669"/>
    <property type="project" value="UniProtKB-ARBA"/>
</dbReference>
<keyword evidence="9" id="KW-0904">Protein phosphatase</keyword>
<keyword evidence="23" id="KW-0472">Membrane</keyword>
<evidence type="ECO:0000256" key="1">
    <source>
        <dbReference type="ARBA" id="ARBA00004487"/>
    </source>
</evidence>
<comment type="caution">
    <text evidence="27">The sequence shown here is derived from an EMBL/GenBank/DDBJ whole genome shotgun (WGS) entry which is preliminary data.</text>
</comment>
<keyword evidence="8" id="KW-0378">Hydrolase</keyword>
<dbReference type="InterPro" id="IPR014020">
    <property type="entry name" value="Tensin_C2-dom"/>
</dbReference>
<evidence type="ECO:0000256" key="5">
    <source>
        <dbReference type="ARBA" id="ARBA00013064"/>
    </source>
</evidence>
<dbReference type="GO" id="GO:0005886">
    <property type="term" value="C:plasma membrane"/>
    <property type="evidence" value="ECO:0007669"/>
    <property type="project" value="TreeGrafter"/>
</dbReference>
<keyword evidence="28" id="KW-1185">Reference proteome</keyword>
<dbReference type="GO" id="GO:0004725">
    <property type="term" value="F:protein tyrosine phosphatase activity"/>
    <property type="evidence" value="ECO:0007669"/>
    <property type="project" value="UniProtKB-EC"/>
</dbReference>
<keyword evidence="11" id="KW-0966">Cell projection</keyword>
<proteinExistence type="inferred from homology"/>
<dbReference type="SUPFAM" id="SSF49562">
    <property type="entry name" value="C2 domain (Calcium/lipid-binding domain, CaLB)"/>
    <property type="match status" value="1"/>
</dbReference>
<evidence type="ECO:0000256" key="2">
    <source>
        <dbReference type="ARBA" id="ARBA00004496"/>
    </source>
</evidence>
<keyword evidence="23" id="KW-0812">Transmembrane</keyword>
<dbReference type="OrthoDB" id="16692at2759"/>
<dbReference type="SMART" id="SM01326">
    <property type="entry name" value="PTEN_C2"/>
    <property type="match status" value="1"/>
</dbReference>
<dbReference type="InterPro" id="IPR003595">
    <property type="entry name" value="Tyr_Pase_cat"/>
</dbReference>
<comment type="catalytic activity">
    <reaction evidence="13">
        <text>1,2-dioctanoyl-sn-glycero-3-phospho-(1D-myo-inositol-3,4,5-trisphosphate) + H2O = 1,2-dioctanoyl-sn-glycero-3-phospho-(1D-myo-inositol-4,5-bisphosphate) + phosphate</text>
        <dbReference type="Rhea" id="RHEA:43552"/>
        <dbReference type="ChEBI" id="CHEBI:15377"/>
        <dbReference type="ChEBI" id="CHEBI:43474"/>
        <dbReference type="ChEBI" id="CHEBI:83416"/>
        <dbReference type="ChEBI" id="CHEBI:83419"/>
    </reaction>
    <physiologicalReaction direction="left-to-right" evidence="13">
        <dbReference type="Rhea" id="RHEA:43553"/>
    </physiologicalReaction>
</comment>
<comment type="subcellular location">
    <subcellularLocation>
        <location evidence="1">Cell projection</location>
        <location evidence="1">Neuron projection</location>
    </subcellularLocation>
    <subcellularLocation>
        <location evidence="2">Cytoplasm</location>
    </subcellularLocation>
</comment>
<evidence type="ECO:0000256" key="8">
    <source>
        <dbReference type="ARBA" id="ARBA00022801"/>
    </source>
</evidence>
<dbReference type="Gene3D" id="2.60.40.1110">
    <property type="match status" value="1"/>
</dbReference>
<sequence length="399" mass="46205">MCEVCEVGGAIKFIIFFILIKNLFHFPTCHVIIWILFIIFIRKDILPNLIAMGFPAVSLEGVYRNHIDHVVRFFKTKHDGAYKIYNLCSEREYDIKKFDSRVEHYPFHDHNPPNIEQIRSFCDDVHKWLSKSENNVAAVHCKAGKGRTGTMICCYMLYSGRFHSASEALSHFSAERTHDKKGVTIPSQRRYVEYYARLLNSDVNEYRQNVLRLKEIKLFSPPSLNSHQGTVYFSVTSSRSERREFHVIHISDVPDCKKSLDTIVIPVDTNVQLTGDIKIEFYSESHMRAKKKKVLFRFWFNTYFVDLENAESNSENTCFDFTLTKNEIDCAHKDKKDKIYPPNFKIQLVLERFSNMPAEDGHLHKMHSKSMSSLQDAHTPSENTEASSSGSSSSDGWES</sequence>
<dbReference type="InterPro" id="IPR029021">
    <property type="entry name" value="Prot-tyrosine_phosphatase-like"/>
</dbReference>
<dbReference type="GO" id="GO:0051896">
    <property type="term" value="P:regulation of phosphatidylinositol 3-kinase/protein kinase B signal transduction"/>
    <property type="evidence" value="ECO:0007669"/>
    <property type="project" value="TreeGrafter"/>
</dbReference>
<evidence type="ECO:0000256" key="22">
    <source>
        <dbReference type="SAM" id="MobiDB-lite"/>
    </source>
</evidence>
<dbReference type="SUPFAM" id="SSF52799">
    <property type="entry name" value="(Phosphotyrosine protein) phosphatases II"/>
    <property type="match status" value="1"/>
</dbReference>
<evidence type="ECO:0000256" key="4">
    <source>
        <dbReference type="ARBA" id="ARBA00013015"/>
    </source>
</evidence>
<protein>
    <recommendedName>
        <fullName evidence="14">Phosphatidylinositol 3,4,5-trisphosphate 3-phosphatase and dual-specificity protein phosphatase PTEN</fullName>
        <ecNumber evidence="6">3.1.3.16</ecNumber>
        <ecNumber evidence="5">3.1.3.48</ecNumber>
        <ecNumber evidence="4">3.1.3.67</ecNumber>
    </recommendedName>
    <alternativeName>
        <fullName evidence="18">Inositol polyphosphate 3-phosphatase</fullName>
    </alternativeName>
</protein>
<comment type="catalytic activity">
    <reaction evidence="16">
        <text>a 1,2-diacyl-sn-glycero-3-phospho-(1D-myo-inositol-3,4,5-trisphosphate) + H2O = a 1,2-diacyl-sn-glycero-3-phospho-(1D-myo-inositol-4,5-bisphosphate) + phosphate</text>
        <dbReference type="Rhea" id="RHEA:25017"/>
        <dbReference type="ChEBI" id="CHEBI:15377"/>
        <dbReference type="ChEBI" id="CHEBI:43474"/>
        <dbReference type="ChEBI" id="CHEBI:57836"/>
        <dbReference type="ChEBI" id="CHEBI:58456"/>
        <dbReference type="EC" id="3.1.3.67"/>
    </reaction>
    <physiologicalReaction direction="left-to-right" evidence="16">
        <dbReference type="Rhea" id="RHEA:25018"/>
    </physiologicalReaction>
</comment>
<comment type="catalytic activity">
    <reaction evidence="21">
        <text>O-phospho-L-tyrosyl-[protein] + H2O = L-tyrosyl-[protein] + phosphate</text>
        <dbReference type="Rhea" id="RHEA:10684"/>
        <dbReference type="Rhea" id="RHEA-COMP:10136"/>
        <dbReference type="Rhea" id="RHEA-COMP:20101"/>
        <dbReference type="ChEBI" id="CHEBI:15377"/>
        <dbReference type="ChEBI" id="CHEBI:43474"/>
        <dbReference type="ChEBI" id="CHEBI:46858"/>
        <dbReference type="ChEBI" id="CHEBI:61978"/>
        <dbReference type="EC" id="3.1.3.48"/>
    </reaction>
    <physiologicalReaction direction="left-to-right" evidence="21">
        <dbReference type="Rhea" id="RHEA:10685"/>
    </physiologicalReaction>
</comment>
<evidence type="ECO:0000256" key="21">
    <source>
        <dbReference type="ARBA" id="ARBA00051341"/>
    </source>
</evidence>
<dbReference type="InterPro" id="IPR045101">
    <property type="entry name" value="PTP_PTEN"/>
</dbReference>
<comment type="catalytic activity">
    <reaction evidence="20">
        <text>O-phospho-L-threonyl-[protein] + H2O = L-threonyl-[protein] + phosphate</text>
        <dbReference type="Rhea" id="RHEA:47004"/>
        <dbReference type="Rhea" id="RHEA-COMP:11060"/>
        <dbReference type="Rhea" id="RHEA-COMP:11605"/>
        <dbReference type="ChEBI" id="CHEBI:15377"/>
        <dbReference type="ChEBI" id="CHEBI:30013"/>
        <dbReference type="ChEBI" id="CHEBI:43474"/>
        <dbReference type="ChEBI" id="CHEBI:61977"/>
        <dbReference type="EC" id="3.1.3.16"/>
    </reaction>
    <physiologicalReaction direction="left-to-right" evidence="20">
        <dbReference type="Rhea" id="RHEA:47005"/>
    </physiologicalReaction>
</comment>
<feature type="compositionally biased region" description="Low complexity" evidence="22">
    <location>
        <begin position="387"/>
        <end position="399"/>
    </location>
</feature>
<evidence type="ECO:0000256" key="18">
    <source>
        <dbReference type="ARBA" id="ARBA00044309"/>
    </source>
</evidence>
<dbReference type="PANTHER" id="PTHR12305">
    <property type="entry name" value="PHOSPHATASE WITH HOMOLOGY TO TENSIN"/>
    <property type="match status" value="1"/>
</dbReference>
<dbReference type="GO" id="GO:0046856">
    <property type="term" value="P:phosphatidylinositol dephosphorylation"/>
    <property type="evidence" value="ECO:0007669"/>
    <property type="project" value="TreeGrafter"/>
</dbReference>
<feature type="domain" description="Phosphatase tensin-type" evidence="25">
    <location>
        <begin position="45"/>
        <end position="202"/>
    </location>
</feature>
<evidence type="ECO:0000256" key="15">
    <source>
        <dbReference type="ARBA" id="ARBA00043734"/>
    </source>
</evidence>
<dbReference type="Pfam" id="PF22784">
    <property type="entry name" value="PTP-SAK"/>
    <property type="match status" value="1"/>
</dbReference>
<keyword evidence="10" id="KW-0443">Lipid metabolism</keyword>
<evidence type="ECO:0000256" key="3">
    <source>
        <dbReference type="ARBA" id="ARBA00007881"/>
    </source>
</evidence>
<dbReference type="Gene3D" id="3.90.190.10">
    <property type="entry name" value="Protein tyrosine phosphatase superfamily"/>
    <property type="match status" value="1"/>
</dbReference>
<evidence type="ECO:0000256" key="6">
    <source>
        <dbReference type="ARBA" id="ARBA00013081"/>
    </source>
</evidence>
<evidence type="ECO:0000256" key="14">
    <source>
        <dbReference type="ARBA" id="ARBA00034338"/>
    </source>
</evidence>
<keyword evidence="23" id="KW-1133">Transmembrane helix</keyword>
<comment type="catalytic activity">
    <reaction evidence="12">
        <text>1,2-dihexadecanoyl-sn-glycero-3-phospho-(1D-myo-inositol-3,4,5-trisphosphate) + H2O = 1,2-dihexadecanoyl-sn-glycero-3-phospho-(1D-myo-inositol-4,5-bisphosphate) + phosphate</text>
        <dbReference type="Rhea" id="RHEA:43560"/>
        <dbReference type="ChEBI" id="CHEBI:15377"/>
        <dbReference type="ChEBI" id="CHEBI:43474"/>
        <dbReference type="ChEBI" id="CHEBI:83420"/>
        <dbReference type="ChEBI" id="CHEBI:83423"/>
    </reaction>
    <physiologicalReaction direction="left-to-right" evidence="12">
        <dbReference type="Rhea" id="RHEA:43561"/>
    </physiologicalReaction>
</comment>
<dbReference type="EC" id="3.1.3.48" evidence="5"/>
<evidence type="ECO:0000256" key="12">
    <source>
        <dbReference type="ARBA" id="ARBA00034256"/>
    </source>
</evidence>
<feature type="compositionally biased region" description="Polar residues" evidence="22">
    <location>
        <begin position="375"/>
        <end position="386"/>
    </location>
</feature>
<evidence type="ECO:0000313" key="27">
    <source>
        <dbReference type="EMBL" id="KAJ6650050.1"/>
    </source>
</evidence>
<comment type="similarity">
    <text evidence="3">Belongs to the PTEN phosphatase protein family.</text>
</comment>
<accession>A0A9Q0SAM6</accession>
<feature type="region of interest" description="Disordered" evidence="22">
    <location>
        <begin position="361"/>
        <end position="399"/>
    </location>
</feature>
<dbReference type="InterPro" id="IPR029023">
    <property type="entry name" value="Tensin_phosphatase"/>
</dbReference>
<dbReference type="PANTHER" id="PTHR12305:SF81">
    <property type="entry name" value="PHOSPHATIDYLINOSITOL 3,4,5-TRISPHOSPHATE 3-PHOSPHATASE AND DUAL-SPECIFICITY PROTEIN PHOSPHATASE PTEN"/>
    <property type="match status" value="1"/>
</dbReference>
<evidence type="ECO:0000256" key="10">
    <source>
        <dbReference type="ARBA" id="ARBA00023098"/>
    </source>
</evidence>
<dbReference type="PROSITE" id="PS50056">
    <property type="entry name" value="TYR_PHOSPHATASE_2"/>
    <property type="match status" value="1"/>
</dbReference>
<evidence type="ECO:0000256" key="19">
    <source>
        <dbReference type="ARBA" id="ARBA00047986"/>
    </source>
</evidence>
<comment type="catalytic activity">
    <reaction evidence="17">
        <text>1D-myo-inositol 1,3,4,5,6-pentakisphosphate + H2O = 1D-myo-inositol 1,4,5,6-tetrakisphosphate + phosphate</text>
        <dbReference type="Rhea" id="RHEA:77143"/>
        <dbReference type="ChEBI" id="CHEBI:15377"/>
        <dbReference type="ChEBI" id="CHEBI:43474"/>
        <dbReference type="ChEBI" id="CHEBI:57627"/>
        <dbReference type="ChEBI" id="CHEBI:57733"/>
    </reaction>
    <physiologicalReaction direction="left-to-right" evidence="17">
        <dbReference type="Rhea" id="RHEA:77144"/>
    </physiologicalReaction>
</comment>
<dbReference type="GO" id="GO:0048870">
    <property type="term" value="P:cell motility"/>
    <property type="evidence" value="ECO:0007669"/>
    <property type="project" value="TreeGrafter"/>
</dbReference>
<dbReference type="GO" id="GO:0043491">
    <property type="term" value="P:phosphatidylinositol 3-kinase/protein kinase B signal transduction"/>
    <property type="evidence" value="ECO:0007669"/>
    <property type="project" value="TreeGrafter"/>
</dbReference>
<dbReference type="InterPro" id="IPR051281">
    <property type="entry name" value="Dual-spec_lipid-protein_phosph"/>
</dbReference>
<evidence type="ECO:0000256" key="13">
    <source>
        <dbReference type="ARBA" id="ARBA00034268"/>
    </source>
</evidence>
<dbReference type="Pfam" id="PF10409">
    <property type="entry name" value="PTEN_C2"/>
    <property type="match status" value="1"/>
</dbReference>
<evidence type="ECO:0000256" key="7">
    <source>
        <dbReference type="ARBA" id="ARBA00022490"/>
    </source>
</evidence>
<evidence type="ECO:0000259" key="24">
    <source>
        <dbReference type="PROSITE" id="PS50056"/>
    </source>
</evidence>
<evidence type="ECO:0000256" key="20">
    <source>
        <dbReference type="ARBA" id="ARBA00048832"/>
    </source>
</evidence>
<keyword evidence="7" id="KW-0963">Cytoplasm</keyword>
<dbReference type="GO" id="GO:0004722">
    <property type="term" value="F:protein serine/threonine phosphatase activity"/>
    <property type="evidence" value="ECO:0007669"/>
    <property type="project" value="UniProtKB-EC"/>
</dbReference>
<evidence type="ECO:0000256" key="11">
    <source>
        <dbReference type="ARBA" id="ARBA00023273"/>
    </source>
</evidence>
<evidence type="ECO:0000256" key="9">
    <source>
        <dbReference type="ARBA" id="ARBA00022912"/>
    </source>
</evidence>
<dbReference type="EC" id="3.1.3.67" evidence="4"/>
<feature type="domain" description="C2 tensin-type" evidence="26">
    <location>
        <begin position="208"/>
        <end position="353"/>
    </location>
</feature>
<dbReference type="GO" id="GO:0005829">
    <property type="term" value="C:cytosol"/>
    <property type="evidence" value="ECO:0007669"/>
    <property type="project" value="TreeGrafter"/>
</dbReference>
<dbReference type="Proteomes" id="UP001151699">
    <property type="component" value="Chromosome A"/>
</dbReference>
<dbReference type="GO" id="GO:0016314">
    <property type="term" value="F:phosphatidylinositol-3,4,5-trisphosphate 3-phosphatase activity"/>
    <property type="evidence" value="ECO:0007669"/>
    <property type="project" value="UniProtKB-EC"/>
</dbReference>
<feature type="domain" description="Tyrosine specific protein phosphatases" evidence="24">
    <location>
        <begin position="119"/>
        <end position="176"/>
    </location>
</feature>
<dbReference type="CDD" id="cd14509">
    <property type="entry name" value="PTP_PTEN"/>
    <property type="match status" value="1"/>
</dbReference>
<gene>
    <name evidence="27" type="primary">Pten</name>
    <name evidence="27" type="ORF">Bhyg_05293</name>
</gene>
<dbReference type="PROSITE" id="PS51182">
    <property type="entry name" value="C2_TENSIN"/>
    <property type="match status" value="1"/>
</dbReference>
<dbReference type="AlphaFoldDB" id="A0A9Q0SAM6"/>
<reference evidence="27" key="1">
    <citation type="submission" date="2022-07" db="EMBL/GenBank/DDBJ databases">
        <authorList>
            <person name="Trinca V."/>
            <person name="Uliana J.V.C."/>
            <person name="Torres T.T."/>
            <person name="Ward R.J."/>
            <person name="Monesi N."/>
        </authorList>
    </citation>
    <scope>NUCLEOTIDE SEQUENCE</scope>
    <source>
        <strain evidence="27">HSMRA1968</strain>
        <tissue evidence="27">Whole embryos</tissue>
    </source>
</reference>
<dbReference type="InterPro" id="IPR016130">
    <property type="entry name" value="Tyr_Pase_AS"/>
</dbReference>
<evidence type="ECO:0000259" key="26">
    <source>
        <dbReference type="PROSITE" id="PS51182"/>
    </source>
</evidence>
<dbReference type="SMART" id="SM00404">
    <property type="entry name" value="PTPc_motif"/>
    <property type="match status" value="1"/>
</dbReference>
<evidence type="ECO:0000259" key="25">
    <source>
        <dbReference type="PROSITE" id="PS51181"/>
    </source>
</evidence>
<feature type="transmembrane region" description="Helical" evidence="23">
    <location>
        <begin position="13"/>
        <end position="41"/>
    </location>
</feature>
<dbReference type="InterPro" id="IPR035892">
    <property type="entry name" value="C2_domain_sf"/>
</dbReference>
<evidence type="ECO:0000256" key="23">
    <source>
        <dbReference type="SAM" id="Phobius"/>
    </source>
</evidence>
<dbReference type="EMBL" id="WJQU01000001">
    <property type="protein sequence ID" value="KAJ6650050.1"/>
    <property type="molecule type" value="Genomic_DNA"/>
</dbReference>